<dbReference type="SUPFAM" id="SSF53901">
    <property type="entry name" value="Thiolase-like"/>
    <property type="match status" value="1"/>
</dbReference>
<evidence type="ECO:0000259" key="4">
    <source>
        <dbReference type="Pfam" id="PF08392"/>
    </source>
</evidence>
<dbReference type="EMBL" id="CP059572">
    <property type="protein sequence ID" value="QXJ22369.1"/>
    <property type="molecule type" value="Genomic_DNA"/>
</dbReference>
<feature type="domain" description="FAE" evidence="4">
    <location>
        <begin position="64"/>
        <end position="158"/>
    </location>
</feature>
<dbReference type="Pfam" id="PF08392">
    <property type="entry name" value="FAE1_CUT1_RppA"/>
    <property type="match status" value="1"/>
</dbReference>
<evidence type="ECO:0000259" key="3">
    <source>
        <dbReference type="Pfam" id="PF02797"/>
    </source>
</evidence>
<reference evidence="5" key="1">
    <citation type="submission" date="2020-07" db="EMBL/GenBank/DDBJ databases">
        <authorList>
            <person name="Tarantini F.S."/>
            <person name="Hong K.W."/>
            <person name="Chan K.G."/>
        </authorList>
    </citation>
    <scope>NUCLEOTIDE SEQUENCE</scope>
    <source>
        <strain evidence="5">32-07</strain>
    </source>
</reference>
<dbReference type="PANTHER" id="PTHR11877">
    <property type="entry name" value="HYDROXYMETHYLGLUTARYL-COA SYNTHASE"/>
    <property type="match status" value="1"/>
</dbReference>
<protein>
    <recommendedName>
        <fullName evidence="7">Type III polyketide synthase</fullName>
    </recommendedName>
</protein>
<dbReference type="Gene3D" id="3.40.47.10">
    <property type="match status" value="2"/>
</dbReference>
<dbReference type="RefSeq" id="WP_231335600.1">
    <property type="nucleotide sequence ID" value="NZ_CP059572.1"/>
</dbReference>
<dbReference type="InterPro" id="IPR016039">
    <property type="entry name" value="Thiolase-like"/>
</dbReference>
<dbReference type="PANTHER" id="PTHR11877:SF46">
    <property type="entry name" value="TYPE III POLYKETIDE SYNTHASE A"/>
    <property type="match status" value="1"/>
</dbReference>
<evidence type="ECO:0000256" key="2">
    <source>
        <dbReference type="ARBA" id="ARBA00022679"/>
    </source>
</evidence>
<evidence type="ECO:0008006" key="7">
    <source>
        <dbReference type="Google" id="ProtNLM"/>
    </source>
</evidence>
<comment type="similarity">
    <text evidence="1">Belongs to the thiolase-like superfamily. Chalcone/stilbene synthases family.</text>
</comment>
<proteinExistence type="inferred from homology"/>
<gene>
    <name evidence="5" type="ORF">AGRA3207_003359</name>
</gene>
<sequence>MPTARITSIAFTSPPQVKMEEFAELLAADPGGGHVAEIVRNSAIDSKGMAVNPFADDPRGWGTARRMAVSLAEARSLGREAIGQALDRDGLRADDVGLLATATTTTHSAPGLDALVHETGMRPGTEFQSLGPMGCYAALPALATVRNWVEVHGRPAVLLCVDLFSPHLQPPPYDKEGAVVLTLFGDAACAVVVRPGSAGTPGADPAGLDVADTEMLYVPEFADDLQVHLGERGLHIRLAPSMPDVTASAVAAPTDALLARHGLERADIRWWALHPGGRRIIDRVTAELDLPADSVEVSRAVMREYGNTAAPAVLGVLGRLQDTMPLAAGEHGVALAFGPGATIWAVLLRGA</sequence>
<keyword evidence="6" id="KW-1185">Reference proteome</keyword>
<name>A0ABX8QW06_9ACTN</name>
<organism evidence="5 6">
    <name type="scientific">Actinomadura graeca</name>
    <dbReference type="NCBI Taxonomy" id="2750812"/>
    <lineage>
        <taxon>Bacteria</taxon>
        <taxon>Bacillati</taxon>
        <taxon>Actinomycetota</taxon>
        <taxon>Actinomycetes</taxon>
        <taxon>Streptosporangiales</taxon>
        <taxon>Thermomonosporaceae</taxon>
        <taxon>Actinomadura</taxon>
    </lineage>
</organism>
<dbReference type="Proteomes" id="UP001049518">
    <property type="component" value="Chromosome"/>
</dbReference>
<feature type="domain" description="Chalcone/stilbene synthase C-terminal" evidence="3">
    <location>
        <begin position="217"/>
        <end position="350"/>
    </location>
</feature>
<dbReference type="PIRSF" id="PIRSF000451">
    <property type="entry name" value="PKS_III"/>
    <property type="match status" value="1"/>
</dbReference>
<dbReference type="InterPro" id="IPR013601">
    <property type="entry name" value="FAE1_typ3_polyketide_synth"/>
</dbReference>
<evidence type="ECO:0000313" key="5">
    <source>
        <dbReference type="EMBL" id="QXJ22369.1"/>
    </source>
</evidence>
<accession>A0ABX8QW06</accession>
<evidence type="ECO:0000256" key="1">
    <source>
        <dbReference type="ARBA" id="ARBA00005531"/>
    </source>
</evidence>
<evidence type="ECO:0000313" key="6">
    <source>
        <dbReference type="Proteomes" id="UP001049518"/>
    </source>
</evidence>
<dbReference type="Pfam" id="PF02797">
    <property type="entry name" value="Chal_sti_synt_C"/>
    <property type="match status" value="1"/>
</dbReference>
<dbReference type="InterPro" id="IPR012328">
    <property type="entry name" value="Chalcone/stilbene_synt_C"/>
</dbReference>
<dbReference type="InterPro" id="IPR011141">
    <property type="entry name" value="Polyketide_synthase_type-III"/>
</dbReference>
<keyword evidence="2" id="KW-0808">Transferase</keyword>